<accession>A0A1M5XIL5</accession>
<dbReference type="Proteomes" id="UP000184447">
    <property type="component" value="Unassembled WGS sequence"/>
</dbReference>
<protein>
    <submittedName>
        <fullName evidence="1">Uncharacterized protein</fullName>
    </submittedName>
</protein>
<keyword evidence="2" id="KW-1185">Reference proteome</keyword>
<evidence type="ECO:0000313" key="1">
    <source>
        <dbReference type="EMBL" id="SHH99596.1"/>
    </source>
</evidence>
<name>A0A1M5XIL5_9CLOT</name>
<sequence length="44" mass="5150">MMLNINKKEPRLFFITKIYNIDLFSLLYYNDNGLLKLKGGLING</sequence>
<organism evidence="1 2">
    <name type="scientific">Clostridium grantii DSM 8605</name>
    <dbReference type="NCBI Taxonomy" id="1121316"/>
    <lineage>
        <taxon>Bacteria</taxon>
        <taxon>Bacillati</taxon>
        <taxon>Bacillota</taxon>
        <taxon>Clostridia</taxon>
        <taxon>Eubacteriales</taxon>
        <taxon>Clostridiaceae</taxon>
        <taxon>Clostridium</taxon>
    </lineage>
</organism>
<reference evidence="1 2" key="1">
    <citation type="submission" date="2016-11" db="EMBL/GenBank/DDBJ databases">
        <authorList>
            <person name="Jaros S."/>
            <person name="Januszkiewicz K."/>
            <person name="Wedrychowicz H."/>
        </authorList>
    </citation>
    <scope>NUCLEOTIDE SEQUENCE [LARGE SCALE GENOMIC DNA]</scope>
    <source>
        <strain evidence="1 2">DSM 8605</strain>
    </source>
</reference>
<gene>
    <name evidence="1" type="ORF">SAMN02745207_03682</name>
</gene>
<evidence type="ECO:0000313" key="2">
    <source>
        <dbReference type="Proteomes" id="UP000184447"/>
    </source>
</evidence>
<proteinExistence type="predicted"/>
<dbReference type="EMBL" id="FQXM01000030">
    <property type="protein sequence ID" value="SHH99596.1"/>
    <property type="molecule type" value="Genomic_DNA"/>
</dbReference>
<dbReference type="AlphaFoldDB" id="A0A1M5XIL5"/>